<proteinExistence type="predicted"/>
<protein>
    <submittedName>
        <fullName evidence="1">Uncharacterized protein</fullName>
    </submittedName>
</protein>
<accession>A0A0F9BXT0</accession>
<reference evidence="1" key="1">
    <citation type="journal article" date="2015" name="Nature">
        <title>Complex archaea that bridge the gap between prokaryotes and eukaryotes.</title>
        <authorList>
            <person name="Spang A."/>
            <person name="Saw J.H."/>
            <person name="Jorgensen S.L."/>
            <person name="Zaremba-Niedzwiedzka K."/>
            <person name="Martijn J."/>
            <person name="Lind A.E."/>
            <person name="van Eijk R."/>
            <person name="Schleper C."/>
            <person name="Guy L."/>
            <person name="Ettema T.J."/>
        </authorList>
    </citation>
    <scope>NUCLEOTIDE SEQUENCE</scope>
</reference>
<gene>
    <name evidence="1" type="ORF">LCGC14_2392490</name>
</gene>
<sequence length="53" mass="6227">MLQGERDEIMAQQFAAAANEDVELFQAFDVMTSREDYQPPTTETEYWEAMFDE</sequence>
<dbReference type="EMBL" id="LAZR01035735">
    <property type="protein sequence ID" value="KKL26715.1"/>
    <property type="molecule type" value="Genomic_DNA"/>
</dbReference>
<evidence type="ECO:0000313" key="1">
    <source>
        <dbReference type="EMBL" id="KKL26715.1"/>
    </source>
</evidence>
<name>A0A0F9BXT0_9ZZZZ</name>
<organism evidence="1">
    <name type="scientific">marine sediment metagenome</name>
    <dbReference type="NCBI Taxonomy" id="412755"/>
    <lineage>
        <taxon>unclassified sequences</taxon>
        <taxon>metagenomes</taxon>
        <taxon>ecological metagenomes</taxon>
    </lineage>
</organism>
<comment type="caution">
    <text evidence="1">The sequence shown here is derived from an EMBL/GenBank/DDBJ whole genome shotgun (WGS) entry which is preliminary data.</text>
</comment>
<dbReference type="AlphaFoldDB" id="A0A0F9BXT0"/>